<protein>
    <recommendedName>
        <fullName evidence="5">PDZ domain-containing protein</fullName>
    </recommendedName>
</protein>
<name>A0A1J4RV99_9BACT</name>
<dbReference type="PANTHER" id="PTHR22939:SF129">
    <property type="entry name" value="SERINE PROTEASE HTRA2, MITOCHONDRIAL"/>
    <property type="match status" value="1"/>
</dbReference>
<keyword evidence="4" id="KW-0812">Transmembrane</keyword>
<dbReference type="InterPro" id="IPR001940">
    <property type="entry name" value="Peptidase_S1C"/>
</dbReference>
<dbReference type="PROSITE" id="PS50106">
    <property type="entry name" value="PDZ"/>
    <property type="match status" value="1"/>
</dbReference>
<dbReference type="AlphaFoldDB" id="A0A1J4RV99"/>
<dbReference type="InterPro" id="IPR036034">
    <property type="entry name" value="PDZ_sf"/>
</dbReference>
<proteinExistence type="inferred from homology"/>
<feature type="domain" description="PDZ" evidence="5">
    <location>
        <begin position="309"/>
        <end position="389"/>
    </location>
</feature>
<reference evidence="6 7" key="1">
    <citation type="journal article" date="2016" name="Environ. Microbiol.">
        <title>Genomic resolution of a cold subsurface aquifer community provides metabolic insights for novel microbes adapted to high CO concentrations.</title>
        <authorList>
            <person name="Probst A.J."/>
            <person name="Castelle C.J."/>
            <person name="Singh A."/>
            <person name="Brown C.T."/>
            <person name="Anantharaman K."/>
            <person name="Sharon I."/>
            <person name="Hug L.A."/>
            <person name="Burstein D."/>
            <person name="Emerson J.B."/>
            <person name="Thomas B.C."/>
            <person name="Banfield J.F."/>
        </authorList>
    </citation>
    <scope>NUCLEOTIDE SEQUENCE [LARGE SCALE GENOMIC DNA]</scope>
    <source>
        <strain evidence="6">CG1_02_42_45</strain>
    </source>
</reference>
<accession>A0A1J4RV99</accession>
<keyword evidence="4" id="KW-0472">Membrane</keyword>
<dbReference type="Pfam" id="PF13180">
    <property type="entry name" value="PDZ_2"/>
    <property type="match status" value="1"/>
</dbReference>
<evidence type="ECO:0000256" key="1">
    <source>
        <dbReference type="ARBA" id="ARBA00010541"/>
    </source>
</evidence>
<organism evidence="6 7">
    <name type="scientific">Candidatus Berkelbacteria bacterium CG1_02_42_45</name>
    <dbReference type="NCBI Taxonomy" id="1805036"/>
    <lineage>
        <taxon>Bacteria</taxon>
        <taxon>Candidatus Berkelbacteria</taxon>
    </lineage>
</organism>
<comment type="caution">
    <text evidence="6">The sequence shown here is derived from an EMBL/GenBank/DDBJ whole genome shotgun (WGS) entry which is preliminary data.</text>
</comment>
<evidence type="ECO:0000256" key="2">
    <source>
        <dbReference type="ARBA" id="ARBA00022670"/>
    </source>
</evidence>
<comment type="similarity">
    <text evidence="1">Belongs to the peptidase S1C family.</text>
</comment>
<dbReference type="InterPro" id="IPR001478">
    <property type="entry name" value="PDZ"/>
</dbReference>
<dbReference type="Proteomes" id="UP000182753">
    <property type="component" value="Unassembled WGS sequence"/>
</dbReference>
<dbReference type="GO" id="GO:0004252">
    <property type="term" value="F:serine-type endopeptidase activity"/>
    <property type="evidence" value="ECO:0007669"/>
    <property type="project" value="InterPro"/>
</dbReference>
<dbReference type="Gene3D" id="2.30.42.10">
    <property type="match status" value="1"/>
</dbReference>
<dbReference type="PANTHER" id="PTHR22939">
    <property type="entry name" value="SERINE PROTEASE FAMILY S1C HTRA-RELATED"/>
    <property type="match status" value="1"/>
</dbReference>
<gene>
    <name evidence="6" type="ORF">AUJ40_00955</name>
</gene>
<dbReference type="PRINTS" id="PR00834">
    <property type="entry name" value="PROTEASES2C"/>
</dbReference>
<sequence>MPKITYEEPKQLNVDYPKKQSGGFWKIFLIILISLLVGCIGGVGSIIVLSRDGGAIAKKIGFKNWDSYSIPLTETKKIKIEESSAIIDSVKKVSPAVVSVVSKSQVQNIFGDVYTQQGGGTGFIITSDGLILTNKHVVSDANATYTVILADGKNYDAKVQSLDPLDDIAVVKIDARNLPVVELGDSDQLTVGQWVVAVGNALGKYQNTVTVGVISAKERKVEASDPSGGDTESLQGLLQTDAAVNPGNSGGPLVNLVGQVVGINTAVASNAQGISFAIPINLAKKAIDSIKKTGKIIRPYLGIRYLPITPDLAKANNLKYDYGVLVIRGNGIGQVAVVSGSPADKAGIAENDIILGINGERIDENNSLSSLIQKYNVGDTVTLKIFHKDEEKDAKVTLQEIK</sequence>
<keyword evidence="4" id="KW-1133">Transmembrane helix</keyword>
<dbReference type="Gene3D" id="2.40.10.120">
    <property type="match status" value="1"/>
</dbReference>
<evidence type="ECO:0000313" key="7">
    <source>
        <dbReference type="Proteomes" id="UP000182753"/>
    </source>
</evidence>
<dbReference type="InterPro" id="IPR009003">
    <property type="entry name" value="Peptidase_S1_PA"/>
</dbReference>
<dbReference type="Pfam" id="PF13365">
    <property type="entry name" value="Trypsin_2"/>
    <property type="match status" value="1"/>
</dbReference>
<dbReference type="SMART" id="SM00228">
    <property type="entry name" value="PDZ"/>
    <property type="match status" value="1"/>
</dbReference>
<keyword evidence="3" id="KW-0378">Hydrolase</keyword>
<evidence type="ECO:0000256" key="4">
    <source>
        <dbReference type="SAM" id="Phobius"/>
    </source>
</evidence>
<evidence type="ECO:0000259" key="5">
    <source>
        <dbReference type="PROSITE" id="PS50106"/>
    </source>
</evidence>
<evidence type="ECO:0000313" key="6">
    <source>
        <dbReference type="EMBL" id="OIN89933.1"/>
    </source>
</evidence>
<dbReference type="SUPFAM" id="SSF50494">
    <property type="entry name" value="Trypsin-like serine proteases"/>
    <property type="match status" value="1"/>
</dbReference>
<dbReference type="SUPFAM" id="SSF50156">
    <property type="entry name" value="PDZ domain-like"/>
    <property type="match status" value="1"/>
</dbReference>
<dbReference type="GO" id="GO:0006508">
    <property type="term" value="P:proteolysis"/>
    <property type="evidence" value="ECO:0007669"/>
    <property type="project" value="UniProtKB-KW"/>
</dbReference>
<keyword evidence="2" id="KW-0645">Protease</keyword>
<feature type="transmembrane region" description="Helical" evidence="4">
    <location>
        <begin position="27"/>
        <end position="49"/>
    </location>
</feature>
<dbReference type="EMBL" id="MNUJ01000019">
    <property type="protein sequence ID" value="OIN89933.1"/>
    <property type="molecule type" value="Genomic_DNA"/>
</dbReference>
<evidence type="ECO:0000256" key="3">
    <source>
        <dbReference type="ARBA" id="ARBA00022801"/>
    </source>
</evidence>